<evidence type="ECO:0000313" key="2">
    <source>
        <dbReference type="Proteomes" id="UP000006258"/>
    </source>
</evidence>
<proteinExistence type="predicted"/>
<organism evidence="1 2">
    <name type="scientific">Sphingobacterium spiritivorum ATCC 33861</name>
    <dbReference type="NCBI Taxonomy" id="525373"/>
    <lineage>
        <taxon>Bacteria</taxon>
        <taxon>Pseudomonadati</taxon>
        <taxon>Bacteroidota</taxon>
        <taxon>Sphingobacteriia</taxon>
        <taxon>Sphingobacteriales</taxon>
        <taxon>Sphingobacteriaceae</taxon>
        <taxon>Sphingobacterium</taxon>
    </lineage>
</organism>
<dbReference type="HOGENOM" id="CLU_2773801_0_0_10"/>
<protein>
    <submittedName>
        <fullName evidence="1">Uncharacterized protein</fullName>
    </submittedName>
</protein>
<name>D7VN94_SPHSI</name>
<reference evidence="1" key="1">
    <citation type="submission" date="2010-07" db="EMBL/GenBank/DDBJ databases">
        <authorList>
            <person name="Muzny D."/>
            <person name="Qin X."/>
            <person name="Buhay C."/>
            <person name="Dugan-Rocha S."/>
            <person name="Ding Y."/>
            <person name="Chen G."/>
            <person name="Hawes A."/>
            <person name="Holder M."/>
            <person name="Jhangiani S."/>
            <person name="Johnson A."/>
            <person name="Khan Z."/>
            <person name="Li Z."/>
            <person name="Liu W."/>
            <person name="Liu X."/>
            <person name="Perez L."/>
            <person name="Shen H."/>
            <person name="Wang Q."/>
            <person name="Watt J."/>
            <person name="Xi L."/>
            <person name="Xin Y."/>
            <person name="Zhou J."/>
            <person name="Deng J."/>
            <person name="Jiang H."/>
            <person name="Liu Y."/>
            <person name="Qu J."/>
            <person name="Song X.-Z."/>
            <person name="Zhang L."/>
            <person name="Villasana D."/>
            <person name="Johnson A."/>
            <person name="Liu J."/>
            <person name="Liyanage D."/>
            <person name="Lorensuhewa L."/>
            <person name="Robinson T."/>
            <person name="Song A."/>
            <person name="Song B.-B."/>
            <person name="Dinh H."/>
            <person name="Thornton R."/>
            <person name="Coyle M."/>
            <person name="Francisco L."/>
            <person name="Jackson L."/>
            <person name="Javaid M."/>
            <person name="Korchina V."/>
            <person name="Kovar C."/>
            <person name="Mata R."/>
            <person name="Mathew T."/>
            <person name="Ngo R."/>
            <person name="Nguyen L."/>
            <person name="Nguyen N."/>
            <person name="Okwuonu G."/>
            <person name="Ongeri F."/>
            <person name="Pham C."/>
            <person name="Simmons D."/>
            <person name="Wilczek-Boney K."/>
            <person name="Hale W."/>
            <person name="Jakkamsetti A."/>
            <person name="Pham P."/>
            <person name="Ruth R."/>
            <person name="San Lucas F."/>
            <person name="Warren J."/>
            <person name="Zhang J."/>
            <person name="Zhao Z."/>
            <person name="Zhou C."/>
            <person name="Zhu D."/>
            <person name="Lee S."/>
            <person name="Bess C."/>
            <person name="Blankenburg K."/>
            <person name="Forbes L."/>
            <person name="Fu Q."/>
            <person name="Gubbala S."/>
            <person name="Hirani K."/>
            <person name="Jayaseelan J.C."/>
            <person name="Lara F."/>
            <person name="Munidasa M."/>
            <person name="Palculict T."/>
            <person name="Patil S."/>
            <person name="Pu L.-L."/>
            <person name="Saada N."/>
            <person name="Tang L."/>
            <person name="Weissenberger G."/>
            <person name="Zhu Y."/>
            <person name="Hemphill L."/>
            <person name="Shang Y."/>
            <person name="Youmans B."/>
            <person name="Ayvaz T."/>
            <person name="Ross M."/>
            <person name="Santibanez J."/>
            <person name="Aqrawi P."/>
            <person name="Gross S."/>
            <person name="Joshi V."/>
            <person name="Fowler G."/>
            <person name="Nazareth L."/>
            <person name="Reid J."/>
            <person name="Worley K."/>
            <person name="Petrosino J."/>
            <person name="Highlander S."/>
            <person name="Gibbs R."/>
        </authorList>
    </citation>
    <scope>NUCLEOTIDE SEQUENCE [LARGE SCALE GENOMIC DNA]</scope>
    <source>
        <strain evidence="1">ATCC 33861</strain>
    </source>
</reference>
<dbReference type="AlphaFoldDB" id="D7VN94"/>
<gene>
    <name evidence="1" type="ORF">HMPREF0766_12464</name>
</gene>
<sequence length="69" mass="8020">MLADEADGHIGMVFKIRTGRPLNGVVKKNNTKPIHKVRLIFSQVIFSYVDVKTFITFGRYPNVYFVIRY</sequence>
<dbReference type="Proteomes" id="UP000006258">
    <property type="component" value="Unassembled WGS sequence"/>
</dbReference>
<keyword evidence="2" id="KW-1185">Reference proteome</keyword>
<accession>D7VN94</accession>
<evidence type="ECO:0000313" key="1">
    <source>
        <dbReference type="EMBL" id="EFK57391.1"/>
    </source>
</evidence>
<comment type="caution">
    <text evidence="1">The sequence shown here is derived from an EMBL/GenBank/DDBJ whole genome shotgun (WGS) entry which is preliminary data.</text>
</comment>
<dbReference type="EMBL" id="ACHA02000011">
    <property type="protein sequence ID" value="EFK57391.1"/>
    <property type="molecule type" value="Genomic_DNA"/>
</dbReference>